<dbReference type="Proteomes" id="UP000680865">
    <property type="component" value="Unassembled WGS sequence"/>
</dbReference>
<comment type="caution">
    <text evidence="2">The sequence shown here is derived from an EMBL/GenBank/DDBJ whole genome shotgun (WGS) entry which is preliminary data.</text>
</comment>
<dbReference type="AlphaFoldDB" id="A0A919SY44"/>
<evidence type="ECO:0000313" key="2">
    <source>
        <dbReference type="EMBL" id="GIM79834.1"/>
    </source>
</evidence>
<feature type="transmembrane region" description="Helical" evidence="1">
    <location>
        <begin position="69"/>
        <end position="89"/>
    </location>
</feature>
<dbReference type="EMBL" id="BOQP01000040">
    <property type="protein sequence ID" value="GIM79834.1"/>
    <property type="molecule type" value="Genomic_DNA"/>
</dbReference>
<feature type="transmembrane region" description="Helical" evidence="1">
    <location>
        <begin position="174"/>
        <end position="197"/>
    </location>
</feature>
<gene>
    <name evidence="2" type="ORF">Aco04nite_67530</name>
</gene>
<keyword evidence="3" id="KW-1185">Reference proteome</keyword>
<evidence type="ECO:0000313" key="3">
    <source>
        <dbReference type="Proteomes" id="UP000680865"/>
    </source>
</evidence>
<proteinExistence type="predicted"/>
<dbReference type="InterPro" id="IPR026898">
    <property type="entry name" value="PrsW"/>
</dbReference>
<dbReference type="GO" id="GO:0008233">
    <property type="term" value="F:peptidase activity"/>
    <property type="evidence" value="ECO:0007669"/>
    <property type="project" value="InterPro"/>
</dbReference>
<evidence type="ECO:0008006" key="4">
    <source>
        <dbReference type="Google" id="ProtNLM"/>
    </source>
</evidence>
<accession>A0A919SY44</accession>
<dbReference type="PANTHER" id="PTHR36844">
    <property type="entry name" value="PROTEASE PRSW"/>
    <property type="match status" value="1"/>
</dbReference>
<keyword evidence="1" id="KW-0472">Membrane</keyword>
<organism evidence="2 3">
    <name type="scientific">Winogradskya consettensis</name>
    <dbReference type="NCBI Taxonomy" id="113560"/>
    <lineage>
        <taxon>Bacteria</taxon>
        <taxon>Bacillati</taxon>
        <taxon>Actinomycetota</taxon>
        <taxon>Actinomycetes</taxon>
        <taxon>Micromonosporales</taxon>
        <taxon>Micromonosporaceae</taxon>
        <taxon>Winogradskya</taxon>
    </lineage>
</organism>
<dbReference type="Pfam" id="PF13367">
    <property type="entry name" value="PrsW-protease"/>
    <property type="match status" value="1"/>
</dbReference>
<feature type="transmembrane region" description="Helical" evidence="1">
    <location>
        <begin position="133"/>
        <end position="154"/>
    </location>
</feature>
<protein>
    <recommendedName>
        <fullName evidence="4">PrsW family intramembrane metalloprotease</fullName>
    </recommendedName>
</protein>
<dbReference type="PANTHER" id="PTHR36844:SF1">
    <property type="entry name" value="PROTEASE PRSW"/>
    <property type="match status" value="1"/>
</dbReference>
<feature type="transmembrane region" description="Helical" evidence="1">
    <location>
        <begin position="228"/>
        <end position="246"/>
    </location>
</feature>
<evidence type="ECO:0000256" key="1">
    <source>
        <dbReference type="SAM" id="Phobius"/>
    </source>
</evidence>
<sequence>MVMSRFARSAWLLVLVVGLVLFEVIRRTVIATENPNLLPALIVLGAAIVPAAFVTFVRARKLTFSVDGGTVALIAIVGGIVGIAAAGTLEYDTAKDLGTLPMVAVGVIEEAAKLIAPLAVLLFTRHRRPADGLLVGVASGAGFAALETMGYAFVSLVQSQGDIGAVDGVLLIRGLMSPAAHMAWTGLTATALWYAAIHRWKLRPVLRFAGVYLVAVVLHAAWDSIGTTPGYAVIAAVSLLLLGLTVHRLRVHETRDNAVVTGRPVLAY</sequence>
<name>A0A919SY44_9ACTN</name>
<keyword evidence="1" id="KW-1133">Transmembrane helix</keyword>
<feature type="transmembrane region" description="Helical" evidence="1">
    <location>
        <begin position="101"/>
        <end position="121"/>
    </location>
</feature>
<feature type="transmembrane region" description="Helical" evidence="1">
    <location>
        <begin position="204"/>
        <end position="222"/>
    </location>
</feature>
<reference evidence="2" key="1">
    <citation type="submission" date="2021-03" db="EMBL/GenBank/DDBJ databases">
        <title>Whole genome shotgun sequence of Actinoplanes consettensis NBRC 14913.</title>
        <authorList>
            <person name="Komaki H."/>
            <person name="Tamura T."/>
        </authorList>
    </citation>
    <scope>NUCLEOTIDE SEQUENCE</scope>
    <source>
        <strain evidence="2">NBRC 14913</strain>
    </source>
</reference>
<keyword evidence="1" id="KW-0812">Transmembrane</keyword>
<feature type="transmembrane region" description="Helical" evidence="1">
    <location>
        <begin position="37"/>
        <end position="57"/>
    </location>
</feature>